<evidence type="ECO:0000313" key="2">
    <source>
        <dbReference type="Proteomes" id="UP000054843"/>
    </source>
</evidence>
<protein>
    <submittedName>
        <fullName evidence="1">Uncharacterized protein</fullName>
    </submittedName>
</protein>
<proteinExistence type="predicted"/>
<dbReference type="Proteomes" id="UP000054843">
    <property type="component" value="Unassembled WGS sequence"/>
</dbReference>
<name>A0A0V1M9D4_9BILA</name>
<sequence>MFEVENLTASGTSLKSYRAKLHWQKCSSEKIPCMNILVLQGFTKDARTLLHINLRFHCTGARTIRRNVNV</sequence>
<dbReference type="EMBL" id="JYDO01000167">
    <property type="protein sequence ID" value="KRZ68358.1"/>
    <property type="molecule type" value="Genomic_DNA"/>
</dbReference>
<reference evidence="1 2" key="1">
    <citation type="submission" date="2015-01" db="EMBL/GenBank/DDBJ databases">
        <title>Evolution of Trichinella species and genotypes.</title>
        <authorList>
            <person name="Korhonen P.K."/>
            <person name="Edoardo P."/>
            <person name="Giuseppe L.R."/>
            <person name="Gasser R.B."/>
        </authorList>
    </citation>
    <scope>NUCLEOTIDE SEQUENCE [LARGE SCALE GENOMIC DNA]</scope>
    <source>
        <strain evidence="1">ISS1980</strain>
    </source>
</reference>
<accession>A0A0V1M9D4</accession>
<evidence type="ECO:0000313" key="1">
    <source>
        <dbReference type="EMBL" id="KRZ68358.1"/>
    </source>
</evidence>
<keyword evidence="2" id="KW-1185">Reference proteome</keyword>
<gene>
    <name evidence="1" type="ORF">T10_6944</name>
</gene>
<organism evidence="1 2">
    <name type="scientific">Trichinella papuae</name>
    <dbReference type="NCBI Taxonomy" id="268474"/>
    <lineage>
        <taxon>Eukaryota</taxon>
        <taxon>Metazoa</taxon>
        <taxon>Ecdysozoa</taxon>
        <taxon>Nematoda</taxon>
        <taxon>Enoplea</taxon>
        <taxon>Dorylaimia</taxon>
        <taxon>Trichinellida</taxon>
        <taxon>Trichinellidae</taxon>
        <taxon>Trichinella</taxon>
    </lineage>
</organism>
<comment type="caution">
    <text evidence="1">The sequence shown here is derived from an EMBL/GenBank/DDBJ whole genome shotgun (WGS) entry which is preliminary data.</text>
</comment>
<dbReference type="AlphaFoldDB" id="A0A0V1M9D4"/>